<proteinExistence type="inferred from homology"/>
<evidence type="ECO:0000313" key="9">
    <source>
        <dbReference type="Proteomes" id="UP000290289"/>
    </source>
</evidence>
<dbReference type="SUPFAM" id="SSF48452">
    <property type="entry name" value="TPR-like"/>
    <property type="match status" value="2"/>
</dbReference>
<comment type="similarity">
    <text evidence="1">Belongs to the PPR family. PCMP-H subfamily.</text>
</comment>
<gene>
    <name evidence="8" type="ORF">DVH24_039052</name>
</gene>
<dbReference type="FunFam" id="1.25.40.10:FF:000184">
    <property type="entry name" value="Pentatricopeptide repeat-containing protein, chloroplastic"/>
    <property type="match status" value="1"/>
</dbReference>
<dbReference type="InterPro" id="IPR011990">
    <property type="entry name" value="TPR-like_helical_dom_sf"/>
</dbReference>
<feature type="non-terminal residue" evidence="8">
    <location>
        <position position="1"/>
    </location>
</feature>
<keyword evidence="3" id="KW-0677">Repeat</keyword>
<dbReference type="InterPro" id="IPR012340">
    <property type="entry name" value="NA-bd_OB-fold"/>
</dbReference>
<dbReference type="FunFam" id="1.25.40.10:FF:000333">
    <property type="entry name" value="Pentatricopeptide repeat-containing protein"/>
    <property type="match status" value="1"/>
</dbReference>
<dbReference type="FunFam" id="2.40.50.140:FF:000225">
    <property type="entry name" value="tyrosine--tRNA ligase, cytoplasmic"/>
    <property type="match status" value="1"/>
</dbReference>
<keyword evidence="9" id="KW-1185">Reference proteome</keyword>
<comment type="caution">
    <text evidence="8">The sequence shown here is derived from an EMBL/GenBank/DDBJ whole genome shotgun (WGS) entry which is preliminary data.</text>
</comment>
<feature type="repeat" description="PPR" evidence="6">
    <location>
        <begin position="627"/>
        <end position="661"/>
    </location>
</feature>
<sequence>YQDEADDVDEDKIKGKPKLGSYNLQLRIGKRGKGMAATTLLKGSCTSISVHRLFTFAHAHRPLNLHQINSAVNQNYYHIRIRRRKPTISPPPRLAALWHSSSSFCTAASADDASATAATASSEAVRDAAMVDEAAPASEVVDEQKKIKDAADVLDIRVGRVVKAWRHEEADSLYVEEVDVGEPEPRTICSGLVKYVPLDHLQDRSVVVLANLKPRNMRGVKSNGMLMAASDASHENVELLVPPEGSLPGQRVWFGSEEDHQNQPPPASPNQVLSVSNPQLSNVSFPSKHASIIQKLVALHENCKSMFELKQIHALLLTLGLSQHHSLTSKILSFSALSNLGNIEYSYRVFSQLPHPTIFYWNTVIRGYSNSKNPNRSLSVFVKMLRDGVSPDYLTYPFLVKASARLLKRELGMAVHAHIAKNGFESDRFISNSLIHMYATCRDIMYARKVFDGIPVRNSVSWNSMLDGYAKCGDVNSAQEVFELMPEHNVVSWSSLIDGYVKAGKFSEALAVFERMCVVGPKANEVTMVSVLSACTHLGALEQGKVMHCYMVENELPLTLALQTSLVDMYAKCGAIEEALGVFRGGSLHQSDVLIWNAMIGGLAMHGLVQQALEIFSEMQIIGIAPDEITYLCLLSACAHRGLVKEAWHFFECLGKHGMTPKCEHYACMVDVLARGGQVVEAYQFICQMSKEPTTSMLGALLSGCMNHGKLDLAEIVGKKLIEIQPDHDGRYVGLSNVYAVSRRWDDARSLREAMERRGVKKSPGFSFVEIFGTLHKFIAHDKSYPESEDIYRMLNFIMNQINFLQATELNCLHLVEPLNEYEVKIYSDDAWEPGGMIAGSNGYLMRQCHCVNGLRVLSFVLVFGGCLSLAVYSKEKDMGIGATSFEDRRFLYCFTWGACNADICREDNECDDIVPSLRILSLRNLEVKACWTRWEIGSPLPNSSPRLELSTRVPAIYGQMP</sequence>
<evidence type="ECO:0000256" key="4">
    <source>
        <dbReference type="ARBA" id="ARBA00022884"/>
    </source>
</evidence>
<evidence type="ECO:0000256" key="5">
    <source>
        <dbReference type="PROSITE-ProRule" id="PRU00209"/>
    </source>
</evidence>
<accession>A0A498KBB4</accession>
<feature type="repeat" description="PPR" evidence="6">
    <location>
        <begin position="458"/>
        <end position="492"/>
    </location>
</feature>
<keyword evidence="2 5" id="KW-0820">tRNA-binding</keyword>
<protein>
    <recommendedName>
        <fullName evidence="7">tRNA-binding domain-containing protein</fullName>
    </recommendedName>
</protein>
<dbReference type="InterPro" id="IPR046848">
    <property type="entry name" value="E_motif"/>
</dbReference>
<dbReference type="Proteomes" id="UP000290289">
    <property type="component" value="Chromosome 3"/>
</dbReference>
<dbReference type="CDD" id="cd02799">
    <property type="entry name" value="tRNA_bind_EMAP-II_like"/>
    <property type="match status" value="1"/>
</dbReference>
<dbReference type="InterPro" id="IPR002885">
    <property type="entry name" value="PPR_rpt"/>
</dbReference>
<feature type="repeat" description="PPR" evidence="6">
    <location>
        <begin position="592"/>
        <end position="626"/>
    </location>
</feature>
<name>A0A498KBB4_MALDO</name>
<dbReference type="Pfam" id="PF12854">
    <property type="entry name" value="PPR_1"/>
    <property type="match status" value="1"/>
</dbReference>
<dbReference type="EMBL" id="RDQH01000329">
    <property type="protein sequence ID" value="RXI04778.1"/>
    <property type="molecule type" value="Genomic_DNA"/>
</dbReference>
<feature type="domain" description="TRNA-binding" evidence="7">
    <location>
        <begin position="150"/>
        <end position="253"/>
    </location>
</feature>
<dbReference type="PANTHER" id="PTHR47926">
    <property type="entry name" value="PENTATRICOPEPTIDE REPEAT-CONTAINING PROTEIN"/>
    <property type="match status" value="1"/>
</dbReference>
<evidence type="ECO:0000256" key="1">
    <source>
        <dbReference type="ARBA" id="ARBA00006643"/>
    </source>
</evidence>
<feature type="repeat" description="PPR" evidence="6">
    <location>
        <begin position="357"/>
        <end position="391"/>
    </location>
</feature>
<dbReference type="GO" id="GO:0000049">
    <property type="term" value="F:tRNA binding"/>
    <property type="evidence" value="ECO:0007669"/>
    <property type="project" value="UniProtKB-UniRule"/>
</dbReference>
<dbReference type="Gene3D" id="1.25.40.10">
    <property type="entry name" value="Tetratricopeptide repeat domain"/>
    <property type="match status" value="3"/>
</dbReference>
<reference evidence="8 9" key="1">
    <citation type="submission" date="2018-10" db="EMBL/GenBank/DDBJ databases">
        <title>A high-quality apple genome assembly.</title>
        <authorList>
            <person name="Hu J."/>
        </authorList>
    </citation>
    <scope>NUCLEOTIDE SEQUENCE [LARGE SCALE GENOMIC DNA]</scope>
    <source>
        <strain evidence="9">cv. HFTH1</strain>
        <tissue evidence="8">Young leaf</tissue>
    </source>
</reference>
<dbReference type="SUPFAM" id="SSF50249">
    <property type="entry name" value="Nucleic acid-binding proteins"/>
    <property type="match status" value="1"/>
</dbReference>
<keyword evidence="4 5" id="KW-0694">RNA-binding</keyword>
<dbReference type="Pfam" id="PF13041">
    <property type="entry name" value="PPR_2"/>
    <property type="match status" value="3"/>
</dbReference>
<dbReference type="AlphaFoldDB" id="A0A498KBB4"/>
<dbReference type="Pfam" id="PF20431">
    <property type="entry name" value="E_motif"/>
    <property type="match status" value="1"/>
</dbReference>
<dbReference type="PANTHER" id="PTHR47926:SF483">
    <property type="entry name" value="TETRATRICOPEPTIDE-LIKE HELICAL DOMAIN SUPERFAMILY"/>
    <property type="match status" value="1"/>
</dbReference>
<dbReference type="Pfam" id="PF01535">
    <property type="entry name" value="PPR"/>
    <property type="match status" value="2"/>
</dbReference>
<dbReference type="PROSITE" id="PS51375">
    <property type="entry name" value="PPR"/>
    <property type="match status" value="4"/>
</dbReference>
<dbReference type="NCBIfam" id="TIGR00756">
    <property type="entry name" value="PPR"/>
    <property type="match status" value="4"/>
</dbReference>
<dbReference type="InterPro" id="IPR002547">
    <property type="entry name" value="tRNA-bd_dom"/>
</dbReference>
<dbReference type="Pfam" id="PF01588">
    <property type="entry name" value="tRNA_bind"/>
    <property type="match status" value="1"/>
</dbReference>
<organism evidence="8 9">
    <name type="scientific">Malus domestica</name>
    <name type="common">Apple</name>
    <name type="synonym">Pyrus malus</name>
    <dbReference type="NCBI Taxonomy" id="3750"/>
    <lineage>
        <taxon>Eukaryota</taxon>
        <taxon>Viridiplantae</taxon>
        <taxon>Streptophyta</taxon>
        <taxon>Embryophyta</taxon>
        <taxon>Tracheophyta</taxon>
        <taxon>Spermatophyta</taxon>
        <taxon>Magnoliopsida</taxon>
        <taxon>eudicotyledons</taxon>
        <taxon>Gunneridae</taxon>
        <taxon>Pentapetalae</taxon>
        <taxon>rosids</taxon>
        <taxon>fabids</taxon>
        <taxon>Rosales</taxon>
        <taxon>Rosaceae</taxon>
        <taxon>Amygdaloideae</taxon>
        <taxon>Maleae</taxon>
        <taxon>Malus</taxon>
    </lineage>
</organism>
<evidence type="ECO:0000313" key="8">
    <source>
        <dbReference type="EMBL" id="RXI04778.1"/>
    </source>
</evidence>
<evidence type="ECO:0000259" key="7">
    <source>
        <dbReference type="PROSITE" id="PS50886"/>
    </source>
</evidence>
<evidence type="ECO:0000256" key="3">
    <source>
        <dbReference type="ARBA" id="ARBA00022737"/>
    </source>
</evidence>
<dbReference type="Gene3D" id="2.40.50.140">
    <property type="entry name" value="Nucleic acid-binding proteins"/>
    <property type="match status" value="1"/>
</dbReference>
<evidence type="ECO:0000256" key="6">
    <source>
        <dbReference type="PROSITE-ProRule" id="PRU00708"/>
    </source>
</evidence>
<dbReference type="PROSITE" id="PS50886">
    <property type="entry name" value="TRBD"/>
    <property type="match status" value="1"/>
</dbReference>
<dbReference type="GO" id="GO:0009451">
    <property type="term" value="P:RNA modification"/>
    <property type="evidence" value="ECO:0007669"/>
    <property type="project" value="InterPro"/>
</dbReference>
<dbReference type="FunFam" id="1.25.40.10:FF:000470">
    <property type="entry name" value="Pentatricopeptide repeat-containing protein At5g66520"/>
    <property type="match status" value="1"/>
</dbReference>
<evidence type="ECO:0000256" key="2">
    <source>
        <dbReference type="ARBA" id="ARBA00022555"/>
    </source>
</evidence>
<dbReference type="InterPro" id="IPR046960">
    <property type="entry name" value="PPR_At4g14850-like_plant"/>
</dbReference>